<proteinExistence type="predicted"/>
<gene>
    <name evidence="1" type="ORF">AVEN_262525_1</name>
</gene>
<evidence type="ECO:0000313" key="2">
    <source>
        <dbReference type="Proteomes" id="UP000499080"/>
    </source>
</evidence>
<evidence type="ECO:0000313" key="1">
    <source>
        <dbReference type="EMBL" id="GBM70308.1"/>
    </source>
</evidence>
<name>A0A4Y2HYA8_ARAVE</name>
<dbReference type="Proteomes" id="UP000499080">
    <property type="component" value="Unassembled WGS sequence"/>
</dbReference>
<dbReference type="AlphaFoldDB" id="A0A4Y2HYA8"/>
<organism evidence="1 2">
    <name type="scientific">Araneus ventricosus</name>
    <name type="common">Orbweaver spider</name>
    <name type="synonym">Epeira ventricosa</name>
    <dbReference type="NCBI Taxonomy" id="182803"/>
    <lineage>
        <taxon>Eukaryota</taxon>
        <taxon>Metazoa</taxon>
        <taxon>Ecdysozoa</taxon>
        <taxon>Arthropoda</taxon>
        <taxon>Chelicerata</taxon>
        <taxon>Arachnida</taxon>
        <taxon>Araneae</taxon>
        <taxon>Araneomorphae</taxon>
        <taxon>Entelegynae</taxon>
        <taxon>Araneoidea</taxon>
        <taxon>Araneidae</taxon>
        <taxon>Araneus</taxon>
    </lineage>
</organism>
<sequence length="149" mass="16336">MHSKLFFDIVTVMIQTFVITVDEVSSTLFVGGCRQRGGVYFSEPLLVPYLLVLFLSQAGSQAGAKWPYQSLPLTSSPSMTGWTPGSLCRRFNEMSIVDRLDFPPRHMLCSVTHGMGKKLLVANDLGDLTIGLLAVLKFSVAMEGLFSTV</sequence>
<reference evidence="1 2" key="1">
    <citation type="journal article" date="2019" name="Sci. Rep.">
        <title>Orb-weaving spider Araneus ventricosus genome elucidates the spidroin gene catalogue.</title>
        <authorList>
            <person name="Kono N."/>
            <person name="Nakamura H."/>
            <person name="Ohtoshi R."/>
            <person name="Moran D.A.P."/>
            <person name="Shinohara A."/>
            <person name="Yoshida Y."/>
            <person name="Fujiwara M."/>
            <person name="Mori M."/>
            <person name="Tomita M."/>
            <person name="Arakawa K."/>
        </authorList>
    </citation>
    <scope>NUCLEOTIDE SEQUENCE [LARGE SCALE GENOMIC DNA]</scope>
</reference>
<keyword evidence="2" id="KW-1185">Reference proteome</keyword>
<protein>
    <submittedName>
        <fullName evidence="1">Uncharacterized protein</fullName>
    </submittedName>
</protein>
<comment type="caution">
    <text evidence="1">The sequence shown here is derived from an EMBL/GenBank/DDBJ whole genome shotgun (WGS) entry which is preliminary data.</text>
</comment>
<dbReference type="EMBL" id="BGPR01002244">
    <property type="protein sequence ID" value="GBM70308.1"/>
    <property type="molecule type" value="Genomic_DNA"/>
</dbReference>
<accession>A0A4Y2HYA8</accession>